<feature type="region of interest" description="Disordered" evidence="1">
    <location>
        <begin position="97"/>
        <end position="123"/>
    </location>
</feature>
<reference evidence="2 3" key="1">
    <citation type="journal article" date="2022" name="Nat. Plants">
        <title>Genomes of leafy and leafless Platanthera orchids illuminate the evolution of mycoheterotrophy.</title>
        <authorList>
            <person name="Li M.H."/>
            <person name="Liu K.W."/>
            <person name="Li Z."/>
            <person name="Lu H.C."/>
            <person name="Ye Q.L."/>
            <person name="Zhang D."/>
            <person name="Wang J.Y."/>
            <person name="Li Y.F."/>
            <person name="Zhong Z.M."/>
            <person name="Liu X."/>
            <person name="Yu X."/>
            <person name="Liu D.K."/>
            <person name="Tu X.D."/>
            <person name="Liu B."/>
            <person name="Hao Y."/>
            <person name="Liao X.Y."/>
            <person name="Jiang Y.T."/>
            <person name="Sun W.H."/>
            <person name="Chen J."/>
            <person name="Chen Y.Q."/>
            <person name="Ai Y."/>
            <person name="Zhai J.W."/>
            <person name="Wu S.S."/>
            <person name="Zhou Z."/>
            <person name="Hsiao Y.Y."/>
            <person name="Wu W.L."/>
            <person name="Chen Y.Y."/>
            <person name="Lin Y.F."/>
            <person name="Hsu J.L."/>
            <person name="Li C.Y."/>
            <person name="Wang Z.W."/>
            <person name="Zhao X."/>
            <person name="Zhong W.Y."/>
            <person name="Ma X.K."/>
            <person name="Ma L."/>
            <person name="Huang J."/>
            <person name="Chen G.Z."/>
            <person name="Huang M.Z."/>
            <person name="Huang L."/>
            <person name="Peng D.H."/>
            <person name="Luo Y.B."/>
            <person name="Zou S.Q."/>
            <person name="Chen S.P."/>
            <person name="Lan S."/>
            <person name="Tsai W.C."/>
            <person name="Van de Peer Y."/>
            <person name="Liu Z.J."/>
        </authorList>
    </citation>
    <scope>NUCLEOTIDE SEQUENCE [LARGE SCALE GENOMIC DNA]</scope>
    <source>
        <strain evidence="2">Lor288</strain>
    </source>
</reference>
<gene>
    <name evidence="2" type="ORF">KSP40_PGU008644</name>
</gene>
<evidence type="ECO:0000256" key="1">
    <source>
        <dbReference type="SAM" id="MobiDB-lite"/>
    </source>
</evidence>
<comment type="caution">
    <text evidence="2">The sequence shown here is derived from an EMBL/GenBank/DDBJ whole genome shotgun (WGS) entry which is preliminary data.</text>
</comment>
<dbReference type="Proteomes" id="UP001412067">
    <property type="component" value="Unassembled WGS sequence"/>
</dbReference>
<evidence type="ECO:0000313" key="3">
    <source>
        <dbReference type="Proteomes" id="UP001412067"/>
    </source>
</evidence>
<accession>A0ABR2LJ70</accession>
<sequence>MRLVVMVEVVDGFNNIERSCATSISRGFFTRERLVGFFLNNYSQFLNEHLNKLFDLYSSGKLKKLLEAQWVLQRRSRRGDARESCVDHKREILQGFADPPNKQRAGARVKLADRRRRARRNPK</sequence>
<dbReference type="EMBL" id="JBBWWR010000019">
    <property type="protein sequence ID" value="KAK8942131.1"/>
    <property type="molecule type" value="Genomic_DNA"/>
</dbReference>
<feature type="compositionally biased region" description="Basic residues" evidence="1">
    <location>
        <begin position="113"/>
        <end position="123"/>
    </location>
</feature>
<name>A0ABR2LJ70_9ASPA</name>
<proteinExistence type="predicted"/>
<keyword evidence="3" id="KW-1185">Reference proteome</keyword>
<protein>
    <submittedName>
        <fullName evidence="2">Uncharacterized protein</fullName>
    </submittedName>
</protein>
<organism evidence="2 3">
    <name type="scientific">Platanthera guangdongensis</name>
    <dbReference type="NCBI Taxonomy" id="2320717"/>
    <lineage>
        <taxon>Eukaryota</taxon>
        <taxon>Viridiplantae</taxon>
        <taxon>Streptophyta</taxon>
        <taxon>Embryophyta</taxon>
        <taxon>Tracheophyta</taxon>
        <taxon>Spermatophyta</taxon>
        <taxon>Magnoliopsida</taxon>
        <taxon>Liliopsida</taxon>
        <taxon>Asparagales</taxon>
        <taxon>Orchidaceae</taxon>
        <taxon>Orchidoideae</taxon>
        <taxon>Orchideae</taxon>
        <taxon>Orchidinae</taxon>
        <taxon>Platanthera</taxon>
    </lineage>
</organism>
<evidence type="ECO:0000313" key="2">
    <source>
        <dbReference type="EMBL" id="KAK8942131.1"/>
    </source>
</evidence>